<evidence type="ECO:0000256" key="3">
    <source>
        <dbReference type="ARBA" id="ARBA00022475"/>
    </source>
</evidence>
<dbReference type="Proteomes" id="UP001595892">
    <property type="component" value="Unassembled WGS sequence"/>
</dbReference>
<accession>A0ABV9NIG0</accession>
<dbReference type="EMBL" id="JBHSGG010000016">
    <property type="protein sequence ID" value="MFC4727761.1"/>
    <property type="molecule type" value="Genomic_DNA"/>
</dbReference>
<feature type="transmembrane region" description="Helical" evidence="7">
    <location>
        <begin position="7"/>
        <end position="30"/>
    </location>
</feature>
<keyword evidence="4 7" id="KW-0812">Transmembrane</keyword>
<evidence type="ECO:0000256" key="1">
    <source>
        <dbReference type="ARBA" id="ARBA00004651"/>
    </source>
</evidence>
<keyword evidence="5 7" id="KW-1133">Transmembrane helix</keyword>
<dbReference type="PANTHER" id="PTHR30065">
    <property type="entry name" value="FLAGELLAR BIOSYNTHETIC PROTEIN FLIR"/>
    <property type="match status" value="1"/>
</dbReference>
<feature type="transmembrane region" description="Helical" evidence="7">
    <location>
        <begin position="42"/>
        <end position="61"/>
    </location>
</feature>
<dbReference type="RefSeq" id="WP_377003776.1">
    <property type="nucleotide sequence ID" value="NZ_JBHSGG010000016.1"/>
</dbReference>
<dbReference type="NCBIfam" id="TIGR01401">
    <property type="entry name" value="fliR_like_III"/>
    <property type="match status" value="1"/>
</dbReference>
<keyword evidence="6 7" id="KW-0472">Membrane</keyword>
<evidence type="ECO:0000256" key="5">
    <source>
        <dbReference type="ARBA" id="ARBA00022989"/>
    </source>
</evidence>
<proteinExistence type="inferred from homology"/>
<keyword evidence="9" id="KW-1185">Reference proteome</keyword>
<evidence type="ECO:0000313" key="8">
    <source>
        <dbReference type="EMBL" id="MFC4727761.1"/>
    </source>
</evidence>
<comment type="subcellular location">
    <subcellularLocation>
        <location evidence="1 7">Cell membrane</location>
        <topology evidence="1 7">Multi-pass membrane protein</topology>
    </subcellularLocation>
</comment>
<feature type="transmembrane region" description="Helical" evidence="7">
    <location>
        <begin position="177"/>
        <end position="204"/>
    </location>
</feature>
<comment type="similarity">
    <text evidence="2 7">Belongs to the FliR/MopE/SpaR family.</text>
</comment>
<organism evidence="8 9">
    <name type="scientific">Coralloluteibacterium thermophilum</name>
    <dbReference type="NCBI Taxonomy" id="2707049"/>
    <lineage>
        <taxon>Bacteria</taxon>
        <taxon>Pseudomonadati</taxon>
        <taxon>Pseudomonadota</taxon>
        <taxon>Gammaproteobacteria</taxon>
        <taxon>Lysobacterales</taxon>
        <taxon>Lysobacteraceae</taxon>
        <taxon>Coralloluteibacterium</taxon>
    </lineage>
</organism>
<feature type="transmembrane region" description="Helical" evidence="7">
    <location>
        <begin position="224"/>
        <end position="242"/>
    </location>
</feature>
<feature type="transmembrane region" description="Helical" evidence="7">
    <location>
        <begin position="131"/>
        <end position="156"/>
    </location>
</feature>
<name>A0ABV9NIG0_9GAMM</name>
<evidence type="ECO:0000256" key="2">
    <source>
        <dbReference type="ARBA" id="ARBA00009772"/>
    </source>
</evidence>
<reference evidence="9" key="1">
    <citation type="journal article" date="2019" name="Int. J. Syst. Evol. Microbiol.">
        <title>The Global Catalogue of Microorganisms (GCM) 10K type strain sequencing project: providing services to taxonomists for standard genome sequencing and annotation.</title>
        <authorList>
            <consortium name="The Broad Institute Genomics Platform"/>
            <consortium name="The Broad Institute Genome Sequencing Center for Infectious Disease"/>
            <person name="Wu L."/>
            <person name="Ma J."/>
        </authorList>
    </citation>
    <scope>NUCLEOTIDE SEQUENCE [LARGE SCALE GENOMIC DNA]</scope>
    <source>
        <strain evidence="9">CGMCC 1.13574</strain>
    </source>
</reference>
<comment type="caution">
    <text evidence="8">The sequence shown here is derived from an EMBL/GenBank/DDBJ whole genome shotgun (WGS) entry which is preliminary data.</text>
</comment>
<evidence type="ECO:0000256" key="4">
    <source>
        <dbReference type="ARBA" id="ARBA00022692"/>
    </source>
</evidence>
<evidence type="ECO:0000256" key="7">
    <source>
        <dbReference type="RuleBase" id="RU362072"/>
    </source>
</evidence>
<dbReference type="InterPro" id="IPR002010">
    <property type="entry name" value="T3SS_IM_R"/>
</dbReference>
<dbReference type="PRINTS" id="PR00953">
    <property type="entry name" value="TYPE3IMRPROT"/>
</dbReference>
<evidence type="ECO:0000256" key="6">
    <source>
        <dbReference type="ARBA" id="ARBA00023136"/>
    </source>
</evidence>
<protein>
    <submittedName>
        <fullName evidence="8">Type III secretion system export apparatus subunit SctT</fullName>
    </submittedName>
</protein>
<dbReference type="PANTHER" id="PTHR30065:SF1">
    <property type="entry name" value="SURFACE PRESENTATION OF ANTIGENS PROTEIN SPAR"/>
    <property type="match status" value="1"/>
</dbReference>
<evidence type="ECO:0000313" key="9">
    <source>
        <dbReference type="Proteomes" id="UP001595892"/>
    </source>
</evidence>
<feature type="transmembrane region" description="Helical" evidence="7">
    <location>
        <begin position="73"/>
        <end position="94"/>
    </location>
</feature>
<dbReference type="InterPro" id="IPR006304">
    <property type="entry name" value="T3SS_SpaR/YscT"/>
</dbReference>
<gene>
    <name evidence="8" type="primary">sctT</name>
    <name evidence="8" type="ORF">ACFO3Q_06205</name>
</gene>
<dbReference type="Pfam" id="PF01311">
    <property type="entry name" value="Bac_export_1"/>
    <property type="match status" value="1"/>
</dbReference>
<sequence length="261" mass="28089">MQFDSVANIILALALTTPRIIGAFLMLPLMTAETVPATVRNSFFVSLAIVALPIAAAAAPVQGMGHALWPLLLVKELFIGIAIGFCFGIVFWALGAAGNVIDTKVGATLAQVFDPIQGHQTSLTGDFLSQLAAWLFMASGAFLVFLDILMSSYVLWPVTSFMPDLRPAGMHTFIGQFSFLATAMLVIAAPALVIMALVDLSMGLVNRYAPQLNVFALTLPIKSWLSTWIILLMLGVIVEFVLDRLFANRGLLDLLDRTFGG</sequence>
<keyword evidence="3 7" id="KW-1003">Cell membrane</keyword>